<dbReference type="Gene3D" id="3.40.50.150">
    <property type="entry name" value="Vaccinia Virus protein VP39"/>
    <property type="match status" value="1"/>
</dbReference>
<keyword evidence="3" id="KW-1185">Reference proteome</keyword>
<dbReference type="Proteomes" id="UP001500171">
    <property type="component" value="Unassembled WGS sequence"/>
</dbReference>
<name>A0ABP9N3E5_9GAMM</name>
<gene>
    <name evidence="2" type="ORF">GCM10023211_11230</name>
</gene>
<dbReference type="RefSeq" id="WP_345489700.1">
    <property type="nucleotide sequence ID" value="NZ_BAABHY010000001.1"/>
</dbReference>
<evidence type="ECO:0000313" key="3">
    <source>
        <dbReference type="Proteomes" id="UP001500171"/>
    </source>
</evidence>
<evidence type="ECO:0000313" key="2">
    <source>
        <dbReference type="EMBL" id="GAA5108678.1"/>
    </source>
</evidence>
<protein>
    <recommendedName>
        <fullName evidence="1">Methyltransferase type 11 domain-containing protein</fullName>
    </recommendedName>
</protein>
<reference evidence="3" key="1">
    <citation type="journal article" date="2019" name="Int. J. Syst. Evol. Microbiol.">
        <title>The Global Catalogue of Microorganisms (GCM) 10K type strain sequencing project: providing services to taxonomists for standard genome sequencing and annotation.</title>
        <authorList>
            <consortium name="The Broad Institute Genomics Platform"/>
            <consortium name="The Broad Institute Genome Sequencing Center for Infectious Disease"/>
            <person name="Wu L."/>
            <person name="Ma J."/>
        </authorList>
    </citation>
    <scope>NUCLEOTIDE SEQUENCE [LARGE SCALE GENOMIC DNA]</scope>
    <source>
        <strain evidence="3">JCM 18050</strain>
    </source>
</reference>
<dbReference type="EMBL" id="BAABHY010000001">
    <property type="protein sequence ID" value="GAA5108678.1"/>
    <property type="molecule type" value="Genomic_DNA"/>
</dbReference>
<dbReference type="Pfam" id="PF08241">
    <property type="entry name" value="Methyltransf_11"/>
    <property type="match status" value="1"/>
</dbReference>
<accession>A0ABP9N3E5</accession>
<dbReference type="CDD" id="cd02440">
    <property type="entry name" value="AdoMet_MTases"/>
    <property type="match status" value="1"/>
</dbReference>
<dbReference type="SUPFAM" id="SSF53335">
    <property type="entry name" value="S-adenosyl-L-methionine-dependent methyltransferases"/>
    <property type="match status" value="1"/>
</dbReference>
<proteinExistence type="predicted"/>
<evidence type="ECO:0000259" key="1">
    <source>
        <dbReference type="Pfam" id="PF08241"/>
    </source>
</evidence>
<dbReference type="InterPro" id="IPR029063">
    <property type="entry name" value="SAM-dependent_MTases_sf"/>
</dbReference>
<organism evidence="2 3">
    <name type="scientific">Orbus sasakiae</name>
    <dbReference type="NCBI Taxonomy" id="1078475"/>
    <lineage>
        <taxon>Bacteria</taxon>
        <taxon>Pseudomonadati</taxon>
        <taxon>Pseudomonadota</taxon>
        <taxon>Gammaproteobacteria</taxon>
        <taxon>Orbales</taxon>
        <taxon>Orbaceae</taxon>
        <taxon>Orbus</taxon>
    </lineage>
</organism>
<comment type="caution">
    <text evidence="2">The sequence shown here is derived from an EMBL/GenBank/DDBJ whole genome shotgun (WGS) entry which is preliminary data.</text>
</comment>
<dbReference type="InterPro" id="IPR013216">
    <property type="entry name" value="Methyltransf_11"/>
</dbReference>
<sequence>MSDETLQQLANQLRCPEDIDGVKLGHTMNMSNLSLILSGIHHLNIQPHDAILELGHGNAGHLAYLFSLADDIRYTGLEISRTMFNEAVNFNHAFCDAGLASFELYDGKHIAMRPNSFDKILSVNTLYFWDAPDQLLGSIAHVIKAGGLLVLTFCDKSFMQHLPFVKFGFHLYDLTDIEKLFANHPFQLIK</sequence>
<feature type="domain" description="Methyltransferase type 11" evidence="1">
    <location>
        <begin position="52"/>
        <end position="151"/>
    </location>
</feature>